<dbReference type="PROSITE" id="PS51123">
    <property type="entry name" value="OMPA_2"/>
    <property type="match status" value="1"/>
</dbReference>
<dbReference type="PANTHER" id="PTHR30570:SF1">
    <property type="entry name" value="PHOSPHATE-BINDING PROTEIN PSTS"/>
    <property type="match status" value="1"/>
</dbReference>
<dbReference type="Gene3D" id="3.30.1330.60">
    <property type="entry name" value="OmpA-like domain"/>
    <property type="match status" value="1"/>
</dbReference>
<dbReference type="Pfam" id="PF12849">
    <property type="entry name" value="PBP_like_2"/>
    <property type="match status" value="1"/>
</dbReference>
<dbReference type="Proteomes" id="UP000623250">
    <property type="component" value="Unassembled WGS sequence"/>
</dbReference>
<evidence type="ECO:0000256" key="1">
    <source>
        <dbReference type="ARBA" id="ARBA00022729"/>
    </source>
</evidence>
<organism evidence="5 6">
    <name type="scientific">Rhodomicrobium udaipurense</name>
    <dbReference type="NCBI Taxonomy" id="1202716"/>
    <lineage>
        <taxon>Bacteria</taxon>
        <taxon>Pseudomonadati</taxon>
        <taxon>Pseudomonadota</taxon>
        <taxon>Alphaproteobacteria</taxon>
        <taxon>Hyphomicrobiales</taxon>
        <taxon>Hyphomicrobiaceae</taxon>
        <taxon>Rhodomicrobium</taxon>
    </lineage>
</organism>
<reference evidence="5 6" key="1">
    <citation type="submission" date="2020-12" db="EMBL/GenBank/DDBJ databases">
        <title>Revised draft genomes of Rhodomicrobium vannielii ATCC 17100 and Rhodomicrobium udaipurense JA643.</title>
        <authorList>
            <person name="Conners E.M."/>
            <person name="Davenport E.J."/>
            <person name="Bose A."/>
        </authorList>
    </citation>
    <scope>NUCLEOTIDE SEQUENCE [LARGE SCALE GENOMIC DNA]</scope>
    <source>
        <strain evidence="5 6">JA643</strain>
    </source>
</reference>
<dbReference type="EMBL" id="JAEMUK010000079">
    <property type="protein sequence ID" value="MBJ7544593.1"/>
    <property type="molecule type" value="Genomic_DNA"/>
</dbReference>
<dbReference type="CDD" id="cd07185">
    <property type="entry name" value="OmpA_C-like"/>
    <property type="match status" value="1"/>
</dbReference>
<evidence type="ECO:0000313" key="6">
    <source>
        <dbReference type="Proteomes" id="UP000623250"/>
    </source>
</evidence>
<dbReference type="SUPFAM" id="SSF103088">
    <property type="entry name" value="OmpA-like"/>
    <property type="match status" value="1"/>
</dbReference>
<accession>A0A8I1GCL1</accession>
<evidence type="ECO:0000256" key="2">
    <source>
        <dbReference type="PROSITE-ProRule" id="PRU00473"/>
    </source>
</evidence>
<evidence type="ECO:0000313" key="5">
    <source>
        <dbReference type="EMBL" id="MBJ7544593.1"/>
    </source>
</evidence>
<feature type="signal peptide" evidence="3">
    <location>
        <begin position="1"/>
        <end position="25"/>
    </location>
</feature>
<dbReference type="InterPro" id="IPR024370">
    <property type="entry name" value="PBP_domain"/>
</dbReference>
<dbReference type="Gene3D" id="3.40.190.10">
    <property type="entry name" value="Periplasmic binding protein-like II"/>
    <property type="match status" value="2"/>
</dbReference>
<dbReference type="GO" id="GO:0016020">
    <property type="term" value="C:membrane"/>
    <property type="evidence" value="ECO:0007669"/>
    <property type="project" value="UniProtKB-UniRule"/>
</dbReference>
<name>A0A8I1GCL1_9HYPH</name>
<dbReference type="PANTHER" id="PTHR30570">
    <property type="entry name" value="PERIPLASMIC PHOSPHATE BINDING COMPONENT OF PHOSPHATE ABC TRANSPORTER"/>
    <property type="match status" value="1"/>
</dbReference>
<dbReference type="InterPro" id="IPR050811">
    <property type="entry name" value="Phosphate_ABC_transporter"/>
</dbReference>
<feature type="chain" id="PRO_5034135706" evidence="3">
    <location>
        <begin position="26"/>
        <end position="509"/>
    </location>
</feature>
<evidence type="ECO:0000256" key="3">
    <source>
        <dbReference type="SAM" id="SignalP"/>
    </source>
</evidence>
<keyword evidence="2" id="KW-0472">Membrane</keyword>
<dbReference type="AlphaFoldDB" id="A0A8I1GCL1"/>
<proteinExistence type="predicted"/>
<comment type="caution">
    <text evidence="5">The sequence shown here is derived from an EMBL/GenBank/DDBJ whole genome shotgun (WGS) entry which is preliminary data.</text>
</comment>
<dbReference type="InterPro" id="IPR006665">
    <property type="entry name" value="OmpA-like"/>
</dbReference>
<dbReference type="SUPFAM" id="SSF53850">
    <property type="entry name" value="Periplasmic binding protein-like II"/>
    <property type="match status" value="1"/>
</dbReference>
<protein>
    <submittedName>
        <fullName evidence="5">Phosphate ABC transporter substrate-binding/OmpA family protein</fullName>
    </submittedName>
</protein>
<evidence type="ECO:0000259" key="4">
    <source>
        <dbReference type="PROSITE" id="PS51123"/>
    </source>
</evidence>
<keyword evidence="6" id="KW-1185">Reference proteome</keyword>
<dbReference type="Pfam" id="PF00691">
    <property type="entry name" value="OmpA"/>
    <property type="match status" value="1"/>
</dbReference>
<dbReference type="InterPro" id="IPR036737">
    <property type="entry name" value="OmpA-like_sf"/>
</dbReference>
<feature type="domain" description="OmpA-like" evidence="4">
    <location>
        <begin position="393"/>
        <end position="509"/>
    </location>
</feature>
<keyword evidence="1 3" id="KW-0732">Signal</keyword>
<dbReference type="RefSeq" id="WP_199502495.1">
    <property type="nucleotide sequence ID" value="NZ_JAEMUK010000079.1"/>
</dbReference>
<dbReference type="CDD" id="cd13653">
    <property type="entry name" value="PBP2_phosphate_like_1"/>
    <property type="match status" value="1"/>
</dbReference>
<gene>
    <name evidence="5" type="ORF">JDN41_13640</name>
</gene>
<sequence>MSNRNACRASASLLALAASFAPVNAEDVTLTLRGGGLTVIGELVAADSASFVIRSDKFGMMALESAKFECTGPSCPKPLIPSLGIHGSNTIGAQLMPNTVERFAEEEGFVAEKVVGADPEEVVFKFSDASGKDVASIDIKSHGSGTAPKSLIEGKAQIGAMSRPIKEDEAKAVADAGVPLKTHVFALDGIVVFVSPKNPVKTLSLEQIAKIFSGDIKDWKEVGGNPGPIHIYARDAKSGTFDTFNTLVLSPLKLKLSPGAKRFESNHDLSDETARDPNGIGFSGFAYIRNAKPLSVASNCGIVSAPDVFSVKTEEYPLSRRLYLYSGKTGPLGDKLIAYALSDKAQDIISEAGFINQHIDLQTFDQQAGRVWPAFLVAEKDFSFALMRDLTADVKSGKRLSVNFRFHRNSAVLDDKAMQDVPRLARFLKSEANGKDLLLLGFTDGTGAFETNKALSLNRATSFKNALVAEGVPANKITVKGYGSLLPVGCNTSDAGQSANRRVEVWMKD</sequence>